<dbReference type="Proteomes" id="UP000887159">
    <property type="component" value="Unassembled WGS sequence"/>
</dbReference>
<reference evidence="1" key="1">
    <citation type="submission" date="2020-08" db="EMBL/GenBank/DDBJ databases">
        <title>Multicomponent nature underlies the extraordinary mechanical properties of spider dragline silk.</title>
        <authorList>
            <person name="Kono N."/>
            <person name="Nakamura H."/>
            <person name="Mori M."/>
            <person name="Yoshida Y."/>
            <person name="Ohtoshi R."/>
            <person name="Malay A.D."/>
            <person name="Moran D.A.P."/>
            <person name="Tomita M."/>
            <person name="Numata K."/>
            <person name="Arakawa K."/>
        </authorList>
    </citation>
    <scope>NUCLEOTIDE SEQUENCE</scope>
</reference>
<gene>
    <name evidence="1" type="ORF">TNCV_3167611</name>
</gene>
<dbReference type="EMBL" id="BMAU01021105">
    <property type="protein sequence ID" value="GFX90930.1"/>
    <property type="molecule type" value="Genomic_DNA"/>
</dbReference>
<evidence type="ECO:0000313" key="1">
    <source>
        <dbReference type="EMBL" id="GFX90930.1"/>
    </source>
</evidence>
<comment type="caution">
    <text evidence="1">The sequence shown here is derived from an EMBL/GenBank/DDBJ whole genome shotgun (WGS) entry which is preliminary data.</text>
</comment>
<keyword evidence="2" id="KW-1185">Reference proteome</keyword>
<dbReference type="AlphaFoldDB" id="A0A8X6RI75"/>
<proteinExistence type="predicted"/>
<accession>A0A8X6RI75</accession>
<organism evidence="1 2">
    <name type="scientific">Trichonephila clavipes</name>
    <name type="common">Golden silk orbweaver</name>
    <name type="synonym">Nephila clavipes</name>
    <dbReference type="NCBI Taxonomy" id="2585209"/>
    <lineage>
        <taxon>Eukaryota</taxon>
        <taxon>Metazoa</taxon>
        <taxon>Ecdysozoa</taxon>
        <taxon>Arthropoda</taxon>
        <taxon>Chelicerata</taxon>
        <taxon>Arachnida</taxon>
        <taxon>Araneae</taxon>
        <taxon>Araneomorphae</taxon>
        <taxon>Entelegynae</taxon>
        <taxon>Araneoidea</taxon>
        <taxon>Nephilidae</taxon>
        <taxon>Trichonephila</taxon>
    </lineage>
</organism>
<protein>
    <submittedName>
        <fullName evidence="1">Uncharacterized protein</fullName>
    </submittedName>
</protein>
<sequence length="86" mass="9981">MNYKVQLHLTMLYQPLTVGEDSLPDSKLVLAGKERCVSDSRLTLNKRFDDSDLRDEQHLLYLTLIKQPQRLKCFLPGLDCVQLFVD</sequence>
<evidence type="ECO:0000313" key="2">
    <source>
        <dbReference type="Proteomes" id="UP000887159"/>
    </source>
</evidence>
<name>A0A8X6RI75_TRICX</name>